<feature type="compositionally biased region" description="Polar residues" evidence="12">
    <location>
        <begin position="192"/>
        <end position="204"/>
    </location>
</feature>
<evidence type="ECO:0000256" key="4">
    <source>
        <dbReference type="ARBA" id="ARBA00022771"/>
    </source>
</evidence>
<dbReference type="GO" id="GO:0005634">
    <property type="term" value="C:nucleus"/>
    <property type="evidence" value="ECO:0007669"/>
    <property type="project" value="UniProtKB-SubCell"/>
</dbReference>
<name>A0AAV5TMU2_9BILA</name>
<reference evidence="15" key="1">
    <citation type="submission" date="2023-10" db="EMBL/GenBank/DDBJ databases">
        <title>Genome assembly of Pristionchus species.</title>
        <authorList>
            <person name="Yoshida K."/>
            <person name="Sommer R.J."/>
        </authorList>
    </citation>
    <scope>NUCLEOTIDE SEQUENCE</scope>
    <source>
        <strain evidence="15">RS0144</strain>
    </source>
</reference>
<feature type="non-terminal residue" evidence="15">
    <location>
        <position position="1"/>
    </location>
</feature>
<keyword evidence="16" id="KW-1185">Reference proteome</keyword>
<dbReference type="SUPFAM" id="SSF57716">
    <property type="entry name" value="Glucocorticoid receptor-like (DNA-binding domain)"/>
    <property type="match status" value="1"/>
</dbReference>
<dbReference type="InterPro" id="IPR052499">
    <property type="entry name" value="C.elegans_NHRs"/>
</dbReference>
<keyword evidence="9 11" id="KW-0675">Receptor</keyword>
<evidence type="ECO:0000259" key="14">
    <source>
        <dbReference type="PROSITE" id="PS51843"/>
    </source>
</evidence>
<evidence type="ECO:0000256" key="6">
    <source>
        <dbReference type="ARBA" id="ARBA00023015"/>
    </source>
</evidence>
<keyword evidence="10 11" id="KW-0539">Nucleus</keyword>
<dbReference type="Pfam" id="PF00104">
    <property type="entry name" value="Hormone_recep"/>
    <property type="match status" value="1"/>
</dbReference>
<dbReference type="SMART" id="SM00430">
    <property type="entry name" value="HOLI"/>
    <property type="match status" value="1"/>
</dbReference>
<dbReference type="InterPro" id="IPR001628">
    <property type="entry name" value="Znf_hrmn_rcpt"/>
</dbReference>
<dbReference type="EMBL" id="BTSX01000004">
    <property type="protein sequence ID" value="GMS95710.1"/>
    <property type="molecule type" value="Genomic_DNA"/>
</dbReference>
<dbReference type="Gene3D" id="3.30.50.10">
    <property type="entry name" value="Erythroid Transcription Factor GATA-1, subunit A"/>
    <property type="match status" value="1"/>
</dbReference>
<dbReference type="InterPro" id="IPR035500">
    <property type="entry name" value="NHR-like_dom_sf"/>
</dbReference>
<dbReference type="PRINTS" id="PR00047">
    <property type="entry name" value="STROIDFINGER"/>
</dbReference>
<evidence type="ECO:0000313" key="15">
    <source>
        <dbReference type="EMBL" id="GMS95710.1"/>
    </source>
</evidence>
<keyword evidence="4 11" id="KW-0863">Zinc-finger</keyword>
<dbReference type="InterPro" id="IPR013088">
    <property type="entry name" value="Znf_NHR/GATA"/>
</dbReference>
<gene>
    <name evidence="15" type="ORF">PENTCL1PPCAC_17885</name>
</gene>
<evidence type="ECO:0000259" key="13">
    <source>
        <dbReference type="PROSITE" id="PS51030"/>
    </source>
</evidence>
<feature type="domain" description="NR LBD" evidence="14">
    <location>
        <begin position="238"/>
        <end position="509"/>
    </location>
</feature>
<keyword evidence="8 11" id="KW-0804">Transcription</keyword>
<dbReference type="CDD" id="cd06960">
    <property type="entry name" value="NR_DBD_HNF4A"/>
    <property type="match status" value="1"/>
</dbReference>
<keyword evidence="5 11" id="KW-0862">Zinc</keyword>
<evidence type="ECO:0000313" key="16">
    <source>
        <dbReference type="Proteomes" id="UP001432027"/>
    </source>
</evidence>
<keyword evidence="7 11" id="KW-0238">DNA-binding</keyword>
<dbReference type="PROSITE" id="PS00031">
    <property type="entry name" value="NUCLEAR_REC_DBD_1"/>
    <property type="match status" value="1"/>
</dbReference>
<protein>
    <recommendedName>
        <fullName evidence="17">Nuclear receptor</fullName>
    </recommendedName>
</protein>
<dbReference type="InterPro" id="IPR049636">
    <property type="entry name" value="HNF4-like_DBD"/>
</dbReference>
<comment type="subcellular location">
    <subcellularLocation>
        <location evidence="1 11">Nucleus</location>
    </subcellularLocation>
</comment>
<dbReference type="PANTHER" id="PTHR47630:SF1">
    <property type="entry name" value="NUCLEAR HORMONE RECEPTOR FAMILY MEMBER NHR-4"/>
    <property type="match status" value="1"/>
</dbReference>
<feature type="compositionally biased region" description="Low complexity" evidence="12">
    <location>
        <begin position="42"/>
        <end position="55"/>
    </location>
</feature>
<comment type="similarity">
    <text evidence="2 11">Belongs to the nuclear hormone receptor family.</text>
</comment>
<dbReference type="CDD" id="cd06157">
    <property type="entry name" value="NR_LBD"/>
    <property type="match status" value="1"/>
</dbReference>
<keyword evidence="3 11" id="KW-0479">Metal-binding</keyword>
<evidence type="ECO:0000256" key="2">
    <source>
        <dbReference type="ARBA" id="ARBA00005993"/>
    </source>
</evidence>
<dbReference type="PROSITE" id="PS51030">
    <property type="entry name" value="NUCLEAR_REC_DBD_2"/>
    <property type="match status" value="1"/>
</dbReference>
<evidence type="ECO:0000256" key="9">
    <source>
        <dbReference type="ARBA" id="ARBA00023170"/>
    </source>
</evidence>
<evidence type="ECO:0000256" key="10">
    <source>
        <dbReference type="ARBA" id="ARBA00023242"/>
    </source>
</evidence>
<feature type="region of interest" description="Disordered" evidence="12">
    <location>
        <begin position="42"/>
        <end position="75"/>
    </location>
</feature>
<evidence type="ECO:0000256" key="11">
    <source>
        <dbReference type="RuleBase" id="RU004334"/>
    </source>
</evidence>
<organism evidence="15 16">
    <name type="scientific">Pristionchus entomophagus</name>
    <dbReference type="NCBI Taxonomy" id="358040"/>
    <lineage>
        <taxon>Eukaryota</taxon>
        <taxon>Metazoa</taxon>
        <taxon>Ecdysozoa</taxon>
        <taxon>Nematoda</taxon>
        <taxon>Chromadorea</taxon>
        <taxon>Rhabditida</taxon>
        <taxon>Rhabditina</taxon>
        <taxon>Diplogasteromorpha</taxon>
        <taxon>Diplogasteroidea</taxon>
        <taxon>Neodiplogasteridae</taxon>
        <taxon>Pristionchus</taxon>
    </lineage>
</organism>
<evidence type="ECO:0000256" key="8">
    <source>
        <dbReference type="ARBA" id="ARBA00023163"/>
    </source>
</evidence>
<dbReference type="FunFam" id="3.30.50.10:FF:000030">
    <property type="entry name" value="Nuclear Hormone Receptor family"/>
    <property type="match status" value="1"/>
</dbReference>
<evidence type="ECO:0000256" key="1">
    <source>
        <dbReference type="ARBA" id="ARBA00004123"/>
    </source>
</evidence>
<evidence type="ECO:0000256" key="7">
    <source>
        <dbReference type="ARBA" id="ARBA00023125"/>
    </source>
</evidence>
<comment type="caution">
    <text evidence="15">The sequence shown here is derived from an EMBL/GenBank/DDBJ whole genome shotgun (WGS) entry which is preliminary data.</text>
</comment>
<dbReference type="GO" id="GO:0003700">
    <property type="term" value="F:DNA-binding transcription factor activity"/>
    <property type="evidence" value="ECO:0007669"/>
    <property type="project" value="InterPro"/>
</dbReference>
<evidence type="ECO:0000256" key="3">
    <source>
        <dbReference type="ARBA" id="ARBA00022723"/>
    </source>
</evidence>
<dbReference type="GO" id="GO:0008270">
    <property type="term" value="F:zinc ion binding"/>
    <property type="evidence" value="ECO:0007669"/>
    <property type="project" value="UniProtKB-KW"/>
</dbReference>
<dbReference type="AlphaFoldDB" id="A0AAV5TMU2"/>
<evidence type="ECO:0000256" key="5">
    <source>
        <dbReference type="ARBA" id="ARBA00022833"/>
    </source>
</evidence>
<feature type="region of interest" description="Disordered" evidence="12">
    <location>
        <begin position="172"/>
        <end position="204"/>
    </location>
</feature>
<sequence length="509" mass="57547">ISRLMTTRRMLIDPLLAQLIEKIEPMDTSGYDNANIGFSSAPSSSSNSINHHLSSMPNLDEMSGPSSSSTAPPPVHRLFSLLPPSSLPLPPPSNSSSNLICRVCGDVAFGKHYGVNACNGCKGFFRRSVWSRRHYNCRFDGDCPVIKEHRNVCRSCRLKKCFDVGMNADSVQNEREKGREVKKRKIKEEKSTQTSYQMNSFSSVSPPYRSIDDSVLTPPDSQGGLIFCSKLFTPDSNECTSTPEMLIKLEDETYGYAHLSPDDGNRPEREPNLSFDVAFKRPELVESRYLMNFSNRRIASPTQVCQGFRRHFVMCADWLFSLDEFNLLDECDQYIIGKRAYHMHGWLSHSFIVSQSEEEGLIFSNGAIVPYDKERGECSSGDSHVDSLFGQSLPRMMQFLVKPMREMEMDRIEYILLMMVMIFAESSGLTPSGRHICDTTRDRHLSLLYSYIKKEKESMSDDATLRLTKFLLMISTVTSLCHLLSDSVLSSMTFNTINFDNVCVDALKP</sequence>
<evidence type="ECO:0008006" key="17">
    <source>
        <dbReference type="Google" id="ProtNLM"/>
    </source>
</evidence>
<dbReference type="PANTHER" id="PTHR47630">
    <property type="entry name" value="NUCLEAR HORMONE RECEPTOR FAMILY-RELATED-RELATED"/>
    <property type="match status" value="1"/>
</dbReference>
<dbReference type="InterPro" id="IPR000536">
    <property type="entry name" value="Nucl_hrmn_rcpt_lig-bd"/>
</dbReference>
<feature type="domain" description="Nuclear receptor" evidence="13">
    <location>
        <begin position="98"/>
        <end position="173"/>
    </location>
</feature>
<accession>A0AAV5TMU2</accession>
<evidence type="ECO:0000256" key="12">
    <source>
        <dbReference type="SAM" id="MobiDB-lite"/>
    </source>
</evidence>
<dbReference type="SMART" id="SM00399">
    <property type="entry name" value="ZnF_C4"/>
    <property type="match status" value="1"/>
</dbReference>
<proteinExistence type="inferred from homology"/>
<dbReference type="PROSITE" id="PS51843">
    <property type="entry name" value="NR_LBD"/>
    <property type="match status" value="1"/>
</dbReference>
<dbReference type="Pfam" id="PF00105">
    <property type="entry name" value="zf-C4"/>
    <property type="match status" value="1"/>
</dbReference>
<dbReference type="Gene3D" id="1.10.565.10">
    <property type="entry name" value="Retinoid X Receptor"/>
    <property type="match status" value="1"/>
</dbReference>
<keyword evidence="6 11" id="KW-0805">Transcription regulation</keyword>
<dbReference type="Proteomes" id="UP001432027">
    <property type="component" value="Unassembled WGS sequence"/>
</dbReference>
<dbReference type="SUPFAM" id="SSF48508">
    <property type="entry name" value="Nuclear receptor ligand-binding domain"/>
    <property type="match status" value="1"/>
</dbReference>
<dbReference type="GO" id="GO:0000978">
    <property type="term" value="F:RNA polymerase II cis-regulatory region sequence-specific DNA binding"/>
    <property type="evidence" value="ECO:0007669"/>
    <property type="project" value="InterPro"/>
</dbReference>